<protein>
    <submittedName>
        <fullName evidence="1">Uncharacterized protein</fullName>
    </submittedName>
</protein>
<organism evidence="1 2">
    <name type="scientific">Streptomyces ruber</name>
    <dbReference type="NCBI Taxonomy" id="83378"/>
    <lineage>
        <taxon>Bacteria</taxon>
        <taxon>Bacillati</taxon>
        <taxon>Actinomycetota</taxon>
        <taxon>Actinomycetes</taxon>
        <taxon>Kitasatosporales</taxon>
        <taxon>Streptomycetaceae</taxon>
        <taxon>Streptomyces</taxon>
    </lineage>
</organism>
<name>A0A918EV43_9ACTN</name>
<gene>
    <name evidence="1" type="ORF">GCM10010145_53330</name>
</gene>
<evidence type="ECO:0000313" key="1">
    <source>
        <dbReference type="EMBL" id="GGQ76948.1"/>
    </source>
</evidence>
<evidence type="ECO:0000313" key="2">
    <source>
        <dbReference type="Proteomes" id="UP000620156"/>
    </source>
</evidence>
<dbReference type="AlphaFoldDB" id="A0A918EV43"/>
<reference evidence="1" key="2">
    <citation type="submission" date="2020-09" db="EMBL/GenBank/DDBJ databases">
        <authorList>
            <person name="Sun Q."/>
            <person name="Ohkuma M."/>
        </authorList>
    </citation>
    <scope>NUCLEOTIDE SEQUENCE</scope>
    <source>
        <strain evidence="1">JCM 3131</strain>
    </source>
</reference>
<keyword evidence="2" id="KW-1185">Reference proteome</keyword>
<proteinExistence type="predicted"/>
<reference evidence="1" key="1">
    <citation type="journal article" date="2014" name="Int. J. Syst. Evol. Microbiol.">
        <title>Complete genome sequence of Corynebacterium casei LMG S-19264T (=DSM 44701T), isolated from a smear-ripened cheese.</title>
        <authorList>
            <consortium name="US DOE Joint Genome Institute (JGI-PGF)"/>
            <person name="Walter F."/>
            <person name="Albersmeier A."/>
            <person name="Kalinowski J."/>
            <person name="Ruckert C."/>
        </authorList>
    </citation>
    <scope>NUCLEOTIDE SEQUENCE</scope>
    <source>
        <strain evidence="1">JCM 3131</strain>
    </source>
</reference>
<accession>A0A918EV43</accession>
<dbReference type="Proteomes" id="UP000620156">
    <property type="component" value="Unassembled WGS sequence"/>
</dbReference>
<sequence length="55" mass="5844">MLDQQQGFRLLRVFLTSVWCTAGTAHAVDGSYGLAVLMLGCALALLPDPALPGRQ</sequence>
<comment type="caution">
    <text evidence="1">The sequence shown here is derived from an EMBL/GenBank/DDBJ whole genome shotgun (WGS) entry which is preliminary data.</text>
</comment>
<dbReference type="EMBL" id="BMQK01000015">
    <property type="protein sequence ID" value="GGQ76948.1"/>
    <property type="molecule type" value="Genomic_DNA"/>
</dbReference>